<evidence type="ECO:0000313" key="2">
    <source>
        <dbReference type="Proteomes" id="UP000541444"/>
    </source>
</evidence>
<gene>
    <name evidence="1" type="ORF">GIB67_015687</name>
</gene>
<organism evidence="1 2">
    <name type="scientific">Kingdonia uniflora</name>
    <dbReference type="NCBI Taxonomy" id="39325"/>
    <lineage>
        <taxon>Eukaryota</taxon>
        <taxon>Viridiplantae</taxon>
        <taxon>Streptophyta</taxon>
        <taxon>Embryophyta</taxon>
        <taxon>Tracheophyta</taxon>
        <taxon>Spermatophyta</taxon>
        <taxon>Magnoliopsida</taxon>
        <taxon>Ranunculales</taxon>
        <taxon>Circaeasteraceae</taxon>
        <taxon>Kingdonia</taxon>
    </lineage>
</organism>
<comment type="caution">
    <text evidence="1">The sequence shown here is derived from an EMBL/GenBank/DDBJ whole genome shotgun (WGS) entry which is preliminary data.</text>
</comment>
<sequence length="72" mass="8258">MALMHFMALLPHRNDLGRLNGIFGFLSSSPITKIQAFFPTYLYKSIFLPYLLRKQSFFISLCLINTQTSVAI</sequence>
<proteinExistence type="predicted"/>
<accession>A0A7J7NU45</accession>
<keyword evidence="2" id="KW-1185">Reference proteome</keyword>
<dbReference type="EMBL" id="JACGCM010000560">
    <property type="protein sequence ID" value="KAF6170735.1"/>
    <property type="molecule type" value="Genomic_DNA"/>
</dbReference>
<dbReference type="Proteomes" id="UP000541444">
    <property type="component" value="Unassembled WGS sequence"/>
</dbReference>
<evidence type="ECO:0000313" key="1">
    <source>
        <dbReference type="EMBL" id="KAF6170735.1"/>
    </source>
</evidence>
<protein>
    <submittedName>
        <fullName evidence="1">Uncharacterized protein</fullName>
    </submittedName>
</protein>
<name>A0A7J7NU45_9MAGN</name>
<reference evidence="1 2" key="1">
    <citation type="journal article" date="2020" name="IScience">
        <title>Genome Sequencing of the Endangered Kingdonia uniflora (Circaeasteraceae, Ranunculales) Reveals Potential Mechanisms of Evolutionary Specialization.</title>
        <authorList>
            <person name="Sun Y."/>
            <person name="Deng T."/>
            <person name="Zhang A."/>
            <person name="Moore M.J."/>
            <person name="Landis J.B."/>
            <person name="Lin N."/>
            <person name="Zhang H."/>
            <person name="Zhang X."/>
            <person name="Huang J."/>
            <person name="Zhang X."/>
            <person name="Sun H."/>
            <person name="Wang H."/>
        </authorList>
    </citation>
    <scope>NUCLEOTIDE SEQUENCE [LARGE SCALE GENOMIC DNA]</scope>
    <source>
        <strain evidence="1">TB1705</strain>
        <tissue evidence="1">Leaf</tissue>
    </source>
</reference>
<dbReference type="AlphaFoldDB" id="A0A7J7NU45"/>